<keyword evidence="7" id="KW-1185">Reference proteome</keyword>
<dbReference type="InterPro" id="IPR017455">
    <property type="entry name" value="Znf_FYVE-rel"/>
</dbReference>
<keyword evidence="2 4" id="KW-0863">Zinc-finger</keyword>
<dbReference type="VEuPathDB" id="FungiDB:SDRG_12413"/>
<dbReference type="PROSITE" id="PS50178">
    <property type="entry name" value="ZF_FYVE"/>
    <property type="match status" value="1"/>
</dbReference>
<evidence type="ECO:0000256" key="2">
    <source>
        <dbReference type="ARBA" id="ARBA00022771"/>
    </source>
</evidence>
<dbReference type="OrthoDB" id="68108at2759"/>
<evidence type="ECO:0000256" key="4">
    <source>
        <dbReference type="PROSITE-ProRule" id="PRU00091"/>
    </source>
</evidence>
<organism evidence="6 7">
    <name type="scientific">Saprolegnia diclina (strain VS20)</name>
    <dbReference type="NCBI Taxonomy" id="1156394"/>
    <lineage>
        <taxon>Eukaryota</taxon>
        <taxon>Sar</taxon>
        <taxon>Stramenopiles</taxon>
        <taxon>Oomycota</taxon>
        <taxon>Saprolegniomycetes</taxon>
        <taxon>Saprolegniales</taxon>
        <taxon>Saprolegniaceae</taxon>
        <taxon>Saprolegnia</taxon>
    </lineage>
</organism>
<dbReference type="SUPFAM" id="SSF57903">
    <property type="entry name" value="FYVE/PHD zinc finger"/>
    <property type="match status" value="1"/>
</dbReference>
<name>T0RCB3_SAPDV</name>
<protein>
    <recommendedName>
        <fullName evidence="5">FYVE-type domain-containing protein</fullName>
    </recommendedName>
</protein>
<dbReference type="SUPFAM" id="SSF55961">
    <property type="entry name" value="Bet v1-like"/>
    <property type="match status" value="1"/>
</dbReference>
<dbReference type="InParanoid" id="T0RCB3"/>
<dbReference type="SMART" id="SM00064">
    <property type="entry name" value="FYVE"/>
    <property type="match status" value="1"/>
</dbReference>
<dbReference type="InterPro" id="IPR011011">
    <property type="entry name" value="Znf_FYVE_PHD"/>
</dbReference>
<dbReference type="Gene3D" id="3.30.40.10">
    <property type="entry name" value="Zinc/RING finger domain, C3HC4 (zinc finger)"/>
    <property type="match status" value="1"/>
</dbReference>
<feature type="domain" description="FYVE-type" evidence="5">
    <location>
        <begin position="254"/>
        <end position="315"/>
    </location>
</feature>
<dbReference type="InterPro" id="IPR023393">
    <property type="entry name" value="START-like_dom_sf"/>
</dbReference>
<accession>T0RCB3</accession>
<sequence length="421" mass="44981">MEILDEHVVPTVLVSTADASAYRENAALRCAKALQFDVKREIATSGWSLEDDRLGLKVYAKPMSGSSVAQYLAVGALPTTFSSLVDALYADTSNDQKILDSILLEHDFANAGVLSVLEARRKDDASAFLGLKYLKFNIAMSSAPRDLTYVEHSGTRLNEHGARVLYVLRESVALPAVPEAKGTTRATMLASFVYTASPRGDVDVTCRWFMDPNSSSILLNFGAAKVRQMLLRTATLPAYRRIVTRPPASSWVPDADRKACVVCGKRFNALRSKHHCRLCGEIMCSGCTTKIVYVPACASQAVTGKYCTECVLQARVAAGFPVGPARKGSTTSTSASTYATSPDVDDCASDVSSVRSLRSNKSMASIRERASVASSPPAPVPDASVGHGFVALDLSAPSTGTTVVEAVARQATRRPSAEVDV</sequence>
<keyword evidence="1" id="KW-0479">Metal-binding</keyword>
<dbReference type="STRING" id="1156394.T0RCB3"/>
<evidence type="ECO:0000259" key="5">
    <source>
        <dbReference type="PROSITE" id="PS50178"/>
    </source>
</evidence>
<dbReference type="Pfam" id="PF01363">
    <property type="entry name" value="FYVE"/>
    <property type="match status" value="1"/>
</dbReference>
<dbReference type="InterPro" id="IPR013083">
    <property type="entry name" value="Znf_RING/FYVE/PHD"/>
</dbReference>
<dbReference type="Gene3D" id="3.30.530.20">
    <property type="match status" value="1"/>
</dbReference>
<dbReference type="AlphaFoldDB" id="T0RCB3"/>
<evidence type="ECO:0000313" key="6">
    <source>
        <dbReference type="EMBL" id="EQC29868.1"/>
    </source>
</evidence>
<evidence type="ECO:0000256" key="1">
    <source>
        <dbReference type="ARBA" id="ARBA00022723"/>
    </source>
</evidence>
<dbReference type="PANTHER" id="PTHR13510:SF44">
    <property type="entry name" value="RABENOSYN-5"/>
    <property type="match status" value="1"/>
</dbReference>
<dbReference type="OMA" id="KYCTECV"/>
<dbReference type="InterPro" id="IPR000306">
    <property type="entry name" value="Znf_FYVE"/>
</dbReference>
<dbReference type="PANTHER" id="PTHR13510">
    <property type="entry name" value="FYVE-FINGER-CONTAINING RAB5 EFFECTOR PROTEIN RABENOSYN-5-RELATED"/>
    <property type="match status" value="1"/>
</dbReference>
<dbReference type="Proteomes" id="UP000030762">
    <property type="component" value="Unassembled WGS sequence"/>
</dbReference>
<dbReference type="InterPro" id="IPR052727">
    <property type="entry name" value="Rab4/Rab5_effector"/>
</dbReference>
<reference evidence="6 7" key="1">
    <citation type="submission" date="2012-04" db="EMBL/GenBank/DDBJ databases">
        <title>The Genome Sequence of Saprolegnia declina VS20.</title>
        <authorList>
            <consortium name="The Broad Institute Genome Sequencing Platform"/>
            <person name="Russ C."/>
            <person name="Nusbaum C."/>
            <person name="Tyler B."/>
            <person name="van West P."/>
            <person name="Dieguez-Uribeondo J."/>
            <person name="de Bruijn I."/>
            <person name="Tripathy S."/>
            <person name="Jiang R."/>
            <person name="Young S.K."/>
            <person name="Zeng Q."/>
            <person name="Gargeya S."/>
            <person name="Fitzgerald M."/>
            <person name="Haas B."/>
            <person name="Abouelleil A."/>
            <person name="Alvarado L."/>
            <person name="Arachchi H.M."/>
            <person name="Berlin A."/>
            <person name="Chapman S.B."/>
            <person name="Goldberg J."/>
            <person name="Griggs A."/>
            <person name="Gujja S."/>
            <person name="Hansen M."/>
            <person name="Howarth C."/>
            <person name="Imamovic A."/>
            <person name="Larimer J."/>
            <person name="McCowen C."/>
            <person name="Montmayeur A."/>
            <person name="Murphy C."/>
            <person name="Neiman D."/>
            <person name="Pearson M."/>
            <person name="Priest M."/>
            <person name="Roberts A."/>
            <person name="Saif S."/>
            <person name="Shea T."/>
            <person name="Sisk P."/>
            <person name="Sykes S."/>
            <person name="Wortman J."/>
            <person name="Nusbaum C."/>
            <person name="Birren B."/>
        </authorList>
    </citation>
    <scope>NUCLEOTIDE SEQUENCE [LARGE SCALE GENOMIC DNA]</scope>
    <source>
        <strain evidence="6 7">VS20</strain>
    </source>
</reference>
<dbReference type="eggNOG" id="KOG0230">
    <property type="taxonomic scope" value="Eukaryota"/>
</dbReference>
<evidence type="ECO:0000256" key="3">
    <source>
        <dbReference type="ARBA" id="ARBA00022833"/>
    </source>
</evidence>
<dbReference type="EMBL" id="JH767180">
    <property type="protein sequence ID" value="EQC29868.1"/>
    <property type="molecule type" value="Genomic_DNA"/>
</dbReference>
<dbReference type="GeneID" id="19953140"/>
<gene>
    <name evidence="6" type="ORF">SDRG_12413</name>
</gene>
<evidence type="ECO:0000313" key="7">
    <source>
        <dbReference type="Proteomes" id="UP000030762"/>
    </source>
</evidence>
<dbReference type="GO" id="GO:0008270">
    <property type="term" value="F:zinc ion binding"/>
    <property type="evidence" value="ECO:0007669"/>
    <property type="project" value="UniProtKB-KW"/>
</dbReference>
<dbReference type="RefSeq" id="XP_008616707.1">
    <property type="nucleotide sequence ID" value="XM_008618485.1"/>
</dbReference>
<proteinExistence type="predicted"/>
<keyword evidence="3" id="KW-0862">Zinc</keyword>